<feature type="signal peptide" evidence="1">
    <location>
        <begin position="1"/>
        <end position="19"/>
    </location>
</feature>
<dbReference type="Gene3D" id="3.30.160.670">
    <property type="match status" value="1"/>
</dbReference>
<dbReference type="Proteomes" id="UP000305760">
    <property type="component" value="Unassembled WGS sequence"/>
</dbReference>
<sequence length="191" mass="21295">MTVSRVLQRLALLSLIVLAGCATGPQISSDTDPQADFSSYRSFAFYAPLAVENKGYATPASSIMRAAARREMEARGYTYSESAPDLLVNINAYISEREDVISVPEVNYGYYYSYRANAYFAVPFWSERTDVRRYREGTLNIDLVDARGKRLVWEGVAVGRVARLKPGEREQRINGTIAEIFAAYPHRAGGS</sequence>
<organism evidence="3 4">
    <name type="scientific">Arenimonas terrae</name>
    <dbReference type="NCBI Taxonomy" id="2546226"/>
    <lineage>
        <taxon>Bacteria</taxon>
        <taxon>Pseudomonadati</taxon>
        <taxon>Pseudomonadota</taxon>
        <taxon>Gammaproteobacteria</taxon>
        <taxon>Lysobacterales</taxon>
        <taxon>Lysobacteraceae</taxon>
        <taxon>Arenimonas</taxon>
    </lineage>
</organism>
<gene>
    <name evidence="3" type="ORF">E1B00_14035</name>
</gene>
<dbReference type="RefSeq" id="WP_139449881.1">
    <property type="nucleotide sequence ID" value="NZ_SMDR01000004.1"/>
</dbReference>
<dbReference type="OrthoDB" id="118896at2"/>
<dbReference type="PROSITE" id="PS51257">
    <property type="entry name" value="PROKAR_LIPOPROTEIN"/>
    <property type="match status" value="1"/>
</dbReference>
<name>A0A5C4RPH9_9GAMM</name>
<keyword evidence="4" id="KW-1185">Reference proteome</keyword>
<accession>A0A5C4RPH9</accession>
<keyword evidence="1" id="KW-0732">Signal</keyword>
<dbReference type="Pfam" id="PF13590">
    <property type="entry name" value="DUF4136"/>
    <property type="match status" value="1"/>
</dbReference>
<dbReference type="InterPro" id="IPR025411">
    <property type="entry name" value="DUF4136"/>
</dbReference>
<dbReference type="EMBL" id="SMDR01000004">
    <property type="protein sequence ID" value="TNJ32829.1"/>
    <property type="molecule type" value="Genomic_DNA"/>
</dbReference>
<evidence type="ECO:0000313" key="3">
    <source>
        <dbReference type="EMBL" id="TNJ32829.1"/>
    </source>
</evidence>
<reference evidence="3 4" key="1">
    <citation type="submission" date="2019-03" db="EMBL/GenBank/DDBJ databases">
        <title>Arenimonas daejeonensis sp. nov., isolated from compost.</title>
        <authorList>
            <person name="Jeon C.O."/>
        </authorList>
    </citation>
    <scope>NUCLEOTIDE SEQUENCE [LARGE SCALE GENOMIC DNA]</scope>
    <source>
        <strain evidence="3 4">R29</strain>
    </source>
</reference>
<dbReference type="AlphaFoldDB" id="A0A5C4RPH9"/>
<evidence type="ECO:0000313" key="4">
    <source>
        <dbReference type="Proteomes" id="UP000305760"/>
    </source>
</evidence>
<feature type="chain" id="PRO_5023151898" evidence="1">
    <location>
        <begin position="20"/>
        <end position="191"/>
    </location>
</feature>
<evidence type="ECO:0000259" key="2">
    <source>
        <dbReference type="Pfam" id="PF13590"/>
    </source>
</evidence>
<proteinExistence type="predicted"/>
<comment type="caution">
    <text evidence="3">The sequence shown here is derived from an EMBL/GenBank/DDBJ whole genome shotgun (WGS) entry which is preliminary data.</text>
</comment>
<feature type="domain" description="DUF4136" evidence="2">
    <location>
        <begin position="28"/>
        <end position="185"/>
    </location>
</feature>
<protein>
    <submittedName>
        <fullName evidence="3">DUF4136 domain-containing protein</fullName>
    </submittedName>
</protein>
<evidence type="ECO:0000256" key="1">
    <source>
        <dbReference type="SAM" id="SignalP"/>
    </source>
</evidence>